<keyword evidence="1" id="KW-0732">Signal</keyword>
<evidence type="ECO:0000259" key="4">
    <source>
        <dbReference type="Pfam" id="PF02872"/>
    </source>
</evidence>
<dbReference type="SUPFAM" id="SSF56300">
    <property type="entry name" value="Metallo-dependent phosphatases"/>
    <property type="match status" value="1"/>
</dbReference>
<sequence length="575" mass="63971">MGIKEYDKKDGTKYSDRRVFAVDRNFSEADALQLPERRENLKDNPFTLHIIHINDFHCSVYDFSCDDNGRPVFSKIAAEVASLRQAAEKRDDTGVLFLSGGDDAVGSPMDHLAGYDGENFICHPAYTAYALSGLDATVLGNHDFDAGLKTLEKAIAQDACFPVLSANLIHDGELDGLVFPAAVVVIKGLRIGIIGLTTPGQIRSRDGSEFAIAAPLESVRDMHAKLAGVCDVVLILSHIGYRLGSTFATVKIMGDYELAQQLDHRQFDAIIGGHTHDLLNIHGMEPKHLVHGIPILQAGYNGLFFGRAEMHIGETKTLVRAELFPTGPRDGSPEFDEAFATSKPGVFLPSLRQPLSAMRLPDDYDRQRHESLRDSFEHPTANFITDALATRFRDHGYHVDLFLIDGANMITFFPAGKDSVNIIDVYRLMPYADSIVSLTLTGKTLERIIRENALRLDREDEPHLERGFLHFSRELRYRLHRKSRTADAITINGRHLDVCLEEHFAIAMPNFAQGLAKVWEDTLPLTGKELCSLREMKRSDSGLYVRNELVAYIREHGVSPDSGFTMDGRLAIDNG</sequence>
<evidence type="ECO:0000256" key="2">
    <source>
        <dbReference type="RuleBase" id="RU362119"/>
    </source>
</evidence>
<evidence type="ECO:0000259" key="3">
    <source>
        <dbReference type="Pfam" id="PF00149"/>
    </source>
</evidence>
<dbReference type="Pfam" id="PF00149">
    <property type="entry name" value="Metallophos"/>
    <property type="match status" value="1"/>
</dbReference>
<reference evidence="5 6" key="1">
    <citation type="journal article" date="2010" name="Stand. Genomic Sci.">
        <title>Complete genome sequence of Spirochaeta smaragdinae type strain (SEBR 4228).</title>
        <authorList>
            <person name="Mavromatis K."/>
            <person name="Yasawong M."/>
            <person name="Chertkov O."/>
            <person name="Lapidus A."/>
            <person name="Lucas S."/>
            <person name="Nolan M."/>
            <person name="Del Rio T.G."/>
            <person name="Tice H."/>
            <person name="Cheng J.F."/>
            <person name="Pitluck S."/>
            <person name="Liolios K."/>
            <person name="Ivanova N."/>
            <person name="Tapia R."/>
            <person name="Han C."/>
            <person name="Bruce D."/>
            <person name="Goodwin L."/>
            <person name="Pati A."/>
            <person name="Chen A."/>
            <person name="Palaniappan K."/>
            <person name="Land M."/>
            <person name="Hauser L."/>
            <person name="Chang Y.J."/>
            <person name="Jeffries C.D."/>
            <person name="Detter J.C."/>
            <person name="Rohde M."/>
            <person name="Brambilla E."/>
            <person name="Spring S."/>
            <person name="Goker M."/>
            <person name="Sikorski J."/>
            <person name="Woyke T."/>
            <person name="Bristow J."/>
            <person name="Eisen J.A."/>
            <person name="Markowitz V."/>
            <person name="Hugenholtz P."/>
            <person name="Klenk H.P."/>
            <person name="Kyrpides N.C."/>
        </authorList>
    </citation>
    <scope>NUCLEOTIDE SEQUENCE [LARGE SCALE GENOMIC DNA]</scope>
    <source>
        <strain evidence="6">DSM 11293 / JCM 15392 / SEBR 4228</strain>
    </source>
</reference>
<organism evidence="5 6">
    <name type="scientific">Sediminispirochaeta smaragdinae (strain DSM 11293 / JCM 15392 / SEBR 4228)</name>
    <name type="common">Spirochaeta smaragdinae</name>
    <dbReference type="NCBI Taxonomy" id="573413"/>
    <lineage>
        <taxon>Bacteria</taxon>
        <taxon>Pseudomonadati</taxon>
        <taxon>Spirochaetota</taxon>
        <taxon>Spirochaetia</taxon>
        <taxon>Spirochaetales</taxon>
        <taxon>Spirochaetaceae</taxon>
        <taxon>Sediminispirochaeta</taxon>
    </lineage>
</organism>
<evidence type="ECO:0000256" key="1">
    <source>
        <dbReference type="ARBA" id="ARBA00022729"/>
    </source>
</evidence>
<dbReference type="Gene3D" id="3.90.780.10">
    <property type="entry name" value="5'-Nucleotidase, C-terminal domain"/>
    <property type="match status" value="1"/>
</dbReference>
<gene>
    <name evidence="5" type="ordered locus">Spirs_0631</name>
</gene>
<dbReference type="STRING" id="573413.Spirs_0631"/>
<dbReference type="RefSeq" id="WP_013253238.1">
    <property type="nucleotide sequence ID" value="NC_014364.1"/>
</dbReference>
<dbReference type="GO" id="GO:0008253">
    <property type="term" value="F:5'-nucleotidase activity"/>
    <property type="evidence" value="ECO:0007669"/>
    <property type="project" value="TreeGrafter"/>
</dbReference>
<dbReference type="KEGG" id="ssm:Spirs_0631"/>
<dbReference type="GO" id="GO:0000166">
    <property type="term" value="F:nucleotide binding"/>
    <property type="evidence" value="ECO:0007669"/>
    <property type="project" value="UniProtKB-KW"/>
</dbReference>
<dbReference type="InterPro" id="IPR004843">
    <property type="entry name" value="Calcineurin-like_PHP"/>
</dbReference>
<dbReference type="InterPro" id="IPR029052">
    <property type="entry name" value="Metallo-depent_PP-like"/>
</dbReference>
<keyword evidence="6" id="KW-1185">Reference proteome</keyword>
<comment type="similarity">
    <text evidence="2">Belongs to the 5'-nucleotidase family.</text>
</comment>
<dbReference type="PANTHER" id="PTHR11575:SF24">
    <property type="entry name" value="5'-NUCLEOTIDASE"/>
    <property type="match status" value="1"/>
</dbReference>
<proteinExistence type="inferred from homology"/>
<protein>
    <submittedName>
        <fullName evidence="5">Metallophosphoesterase</fullName>
    </submittedName>
</protein>
<dbReference type="GO" id="GO:0009166">
    <property type="term" value="P:nucleotide catabolic process"/>
    <property type="evidence" value="ECO:0007669"/>
    <property type="project" value="InterPro"/>
</dbReference>
<feature type="domain" description="5'-Nucleotidase C-terminal" evidence="4">
    <location>
        <begin position="375"/>
        <end position="513"/>
    </location>
</feature>
<dbReference type="Gene3D" id="3.60.21.10">
    <property type="match status" value="1"/>
</dbReference>
<dbReference type="Pfam" id="PF02872">
    <property type="entry name" value="5_nucleotid_C"/>
    <property type="match status" value="1"/>
</dbReference>
<dbReference type="GO" id="GO:0030288">
    <property type="term" value="C:outer membrane-bounded periplasmic space"/>
    <property type="evidence" value="ECO:0007669"/>
    <property type="project" value="TreeGrafter"/>
</dbReference>
<dbReference type="PANTHER" id="PTHR11575">
    <property type="entry name" value="5'-NUCLEOTIDASE-RELATED"/>
    <property type="match status" value="1"/>
</dbReference>
<dbReference type="PRINTS" id="PR01607">
    <property type="entry name" value="APYRASEFAMLY"/>
</dbReference>
<dbReference type="InterPro" id="IPR008334">
    <property type="entry name" value="5'-Nucleotdase_C"/>
</dbReference>
<dbReference type="GO" id="GO:0008768">
    <property type="term" value="F:UDP-sugar diphosphatase activity"/>
    <property type="evidence" value="ECO:0007669"/>
    <property type="project" value="TreeGrafter"/>
</dbReference>
<evidence type="ECO:0000313" key="5">
    <source>
        <dbReference type="EMBL" id="ADK79774.1"/>
    </source>
</evidence>
<dbReference type="HOGENOM" id="CLU_027069_0_0_12"/>
<dbReference type="InterPro" id="IPR006179">
    <property type="entry name" value="5_nucleotidase/apyrase"/>
</dbReference>
<dbReference type="EMBL" id="CP002116">
    <property type="protein sequence ID" value="ADK79774.1"/>
    <property type="molecule type" value="Genomic_DNA"/>
</dbReference>
<keyword evidence="2" id="KW-0547">Nucleotide-binding</keyword>
<dbReference type="Proteomes" id="UP000002318">
    <property type="component" value="Chromosome"/>
</dbReference>
<feature type="domain" description="Calcineurin-like phosphoesterase" evidence="3">
    <location>
        <begin position="49"/>
        <end position="277"/>
    </location>
</feature>
<dbReference type="eggNOG" id="COG0737">
    <property type="taxonomic scope" value="Bacteria"/>
</dbReference>
<dbReference type="SUPFAM" id="SSF55816">
    <property type="entry name" value="5'-nucleotidase (syn. UDP-sugar hydrolase), C-terminal domain"/>
    <property type="match status" value="1"/>
</dbReference>
<dbReference type="OrthoDB" id="9800780at2"/>
<evidence type="ECO:0000313" key="6">
    <source>
        <dbReference type="Proteomes" id="UP000002318"/>
    </source>
</evidence>
<name>E1RBP4_SEDSS</name>
<accession>E1RBP4</accession>
<dbReference type="AlphaFoldDB" id="E1RBP4"/>
<keyword evidence="2" id="KW-0378">Hydrolase</keyword>
<dbReference type="InterPro" id="IPR036907">
    <property type="entry name" value="5'-Nucleotdase_C_sf"/>
</dbReference>